<dbReference type="Proteomes" id="UP000092462">
    <property type="component" value="Unassembled WGS sequence"/>
</dbReference>
<dbReference type="GO" id="GO:0007015">
    <property type="term" value="P:actin filament organization"/>
    <property type="evidence" value="ECO:0007669"/>
    <property type="project" value="TreeGrafter"/>
</dbReference>
<dbReference type="Pfam" id="PF00018">
    <property type="entry name" value="SH3_1"/>
    <property type="match status" value="1"/>
</dbReference>
<dbReference type="CDD" id="cd11875">
    <property type="entry name" value="SH3_CD2AP-like_3"/>
    <property type="match status" value="1"/>
</dbReference>
<dbReference type="Pfam" id="PF14604">
    <property type="entry name" value="SH3_9"/>
    <property type="match status" value="1"/>
</dbReference>
<reference evidence="3" key="1">
    <citation type="submission" date="2022-08" db="UniProtKB">
        <authorList>
            <consortium name="EnsemblMetazoa"/>
        </authorList>
    </citation>
    <scope>IDENTIFICATION</scope>
    <source>
        <strain evidence="3">Israel</strain>
    </source>
</reference>
<dbReference type="CDD" id="cd11874">
    <property type="entry name" value="SH3_CD2AP-like_2"/>
    <property type="match status" value="1"/>
</dbReference>
<evidence type="ECO:0000313" key="4">
    <source>
        <dbReference type="Proteomes" id="UP000092462"/>
    </source>
</evidence>
<dbReference type="AlphaFoldDB" id="A0A1B0DMC8"/>
<dbReference type="InterPro" id="IPR036028">
    <property type="entry name" value="SH3-like_dom_sf"/>
</dbReference>
<organism evidence="3 4">
    <name type="scientific">Phlebotomus papatasi</name>
    <name type="common">Sandfly</name>
    <dbReference type="NCBI Taxonomy" id="29031"/>
    <lineage>
        <taxon>Eukaryota</taxon>
        <taxon>Metazoa</taxon>
        <taxon>Ecdysozoa</taxon>
        <taxon>Arthropoda</taxon>
        <taxon>Hexapoda</taxon>
        <taxon>Insecta</taxon>
        <taxon>Pterygota</taxon>
        <taxon>Neoptera</taxon>
        <taxon>Endopterygota</taxon>
        <taxon>Diptera</taxon>
        <taxon>Nematocera</taxon>
        <taxon>Psychodoidea</taxon>
        <taxon>Psychodidae</taxon>
        <taxon>Phlebotomus</taxon>
        <taxon>Phlebotomus</taxon>
    </lineage>
</organism>
<evidence type="ECO:0000313" key="3">
    <source>
        <dbReference type="EnsemblMetazoa" id="PPAI009520-PA"/>
    </source>
</evidence>
<dbReference type="SUPFAM" id="SSF50044">
    <property type="entry name" value="SH3-domain"/>
    <property type="match status" value="2"/>
</dbReference>
<dbReference type="EMBL" id="AJVK01075160">
    <property type="status" value="NOT_ANNOTATED_CDS"/>
    <property type="molecule type" value="Genomic_DNA"/>
</dbReference>
<name>A0A1B0DMC8_PHLPP</name>
<dbReference type="InterPro" id="IPR001452">
    <property type="entry name" value="SH3_domain"/>
</dbReference>
<keyword evidence="4" id="KW-1185">Reference proteome</keyword>
<dbReference type="EnsemblMetazoa" id="PPAI009520-RA">
    <property type="protein sequence ID" value="PPAI009520-PA"/>
    <property type="gene ID" value="PPAI009520"/>
</dbReference>
<dbReference type="GO" id="GO:0016477">
    <property type="term" value="P:cell migration"/>
    <property type="evidence" value="ECO:0007669"/>
    <property type="project" value="TreeGrafter"/>
</dbReference>
<feature type="domain" description="SH3" evidence="2">
    <location>
        <begin position="13"/>
        <end position="72"/>
    </location>
</feature>
<dbReference type="PANTHER" id="PTHR14167:SF92">
    <property type="entry name" value="CIN85 AND CD2AP RELATED, ISOFORM J"/>
    <property type="match status" value="1"/>
</dbReference>
<dbReference type="Gene3D" id="2.30.30.40">
    <property type="entry name" value="SH3 Domains"/>
    <property type="match status" value="2"/>
</dbReference>
<dbReference type="VEuPathDB" id="VectorBase:PPAPM1_009393"/>
<evidence type="ECO:0000259" key="2">
    <source>
        <dbReference type="PROSITE" id="PS50002"/>
    </source>
</evidence>
<dbReference type="PRINTS" id="PR00499">
    <property type="entry name" value="P67PHOX"/>
</dbReference>
<dbReference type="PANTHER" id="PTHR14167">
    <property type="entry name" value="SH3 DOMAIN-CONTAINING"/>
    <property type="match status" value="1"/>
</dbReference>
<dbReference type="VEuPathDB" id="VectorBase:PPAI009520"/>
<evidence type="ECO:0000256" key="1">
    <source>
        <dbReference type="ARBA" id="ARBA00022443"/>
    </source>
</evidence>
<dbReference type="PROSITE" id="PS50002">
    <property type="entry name" value="SH3"/>
    <property type="match status" value="2"/>
</dbReference>
<accession>A0A1B0DMC8</accession>
<feature type="domain" description="SH3" evidence="2">
    <location>
        <begin position="124"/>
        <end position="185"/>
    </location>
</feature>
<dbReference type="GO" id="GO:0016192">
    <property type="term" value="P:vesicle-mediated transport"/>
    <property type="evidence" value="ECO:0007669"/>
    <property type="project" value="UniProtKB-ARBA"/>
</dbReference>
<protein>
    <recommendedName>
        <fullName evidence="2">SH3 domain-containing protein</fullName>
    </recommendedName>
</protein>
<dbReference type="SMART" id="SM00326">
    <property type="entry name" value="SH3"/>
    <property type="match status" value="2"/>
</dbReference>
<dbReference type="FunFam" id="2.30.30.40:FF:000072">
    <property type="entry name" value="Unconventional Myosin IB"/>
    <property type="match status" value="2"/>
</dbReference>
<keyword evidence="1" id="KW-0728">SH3 domain</keyword>
<dbReference type="InterPro" id="IPR050384">
    <property type="entry name" value="Endophilin_SH3RF"/>
</dbReference>
<proteinExistence type="predicted"/>
<dbReference type="PRINTS" id="PR00452">
    <property type="entry name" value="SH3DOMAIN"/>
</dbReference>
<sequence>MVGKGVDGDKSATSNRRCKVVYSYTQNNNDELSLAVGDIIEILGEVEEGWWRGKLGNRVGVFPSNFVLAVDDVSPVSANRISTNTSGNRTKTSLNSSREDLVSAGVNNSVGLMDKDAPSLPPKPVREICKVLYPYEPVNEDELELLEGDIITILSKDLPDKGWWKGELRGKVGVFPDNFVLVQPPD</sequence>